<keyword evidence="3 5" id="KW-0256">Endoplasmic reticulum</keyword>
<comment type="caution">
    <text evidence="7">The sequence shown here is derived from an EMBL/GenBank/DDBJ whole genome shotgun (WGS) entry which is preliminary data.</text>
</comment>
<evidence type="ECO:0000313" key="7">
    <source>
        <dbReference type="EMBL" id="KAK6136228.1"/>
    </source>
</evidence>
<dbReference type="InterPro" id="IPR009033">
    <property type="entry name" value="Calreticulin/calnexin_P_dom_sf"/>
</dbReference>
<dbReference type="PANTHER" id="PTHR11073:SF46">
    <property type="entry name" value="CALRETICULIN"/>
    <property type="match status" value="1"/>
</dbReference>
<evidence type="ECO:0000256" key="1">
    <source>
        <dbReference type="ARBA" id="ARBA00004240"/>
    </source>
</evidence>
<keyword evidence="8" id="KW-1185">Reference proteome</keyword>
<keyword evidence="4 5" id="KW-0143">Chaperone</keyword>
<dbReference type="Gene3D" id="2.60.120.200">
    <property type="match status" value="2"/>
</dbReference>
<dbReference type="SUPFAM" id="SSF49899">
    <property type="entry name" value="Concanavalin A-like lectins/glucanases"/>
    <property type="match status" value="1"/>
</dbReference>
<reference evidence="7 8" key="1">
    <citation type="journal article" date="2021" name="Comput. Struct. Biotechnol. J.">
        <title>De novo genome assembly of the potent medicinal plant Rehmannia glutinosa using nanopore technology.</title>
        <authorList>
            <person name="Ma L."/>
            <person name="Dong C."/>
            <person name="Song C."/>
            <person name="Wang X."/>
            <person name="Zheng X."/>
            <person name="Niu Y."/>
            <person name="Chen S."/>
            <person name="Feng W."/>
        </authorList>
    </citation>
    <scope>NUCLEOTIDE SEQUENCE [LARGE SCALE GENOMIC DNA]</scope>
    <source>
        <strain evidence="7">DH-2019</strain>
    </source>
</reference>
<evidence type="ECO:0000256" key="3">
    <source>
        <dbReference type="ARBA" id="ARBA00022824"/>
    </source>
</evidence>
<dbReference type="Proteomes" id="UP001318860">
    <property type="component" value="Unassembled WGS sequence"/>
</dbReference>
<evidence type="ECO:0000256" key="6">
    <source>
        <dbReference type="SAM" id="MobiDB-lite"/>
    </source>
</evidence>
<name>A0ABR0VM19_REHGL</name>
<evidence type="ECO:0008006" key="9">
    <source>
        <dbReference type="Google" id="ProtNLM"/>
    </source>
</evidence>
<feature type="compositionally biased region" description="Basic and acidic residues" evidence="6">
    <location>
        <begin position="147"/>
        <end position="170"/>
    </location>
</feature>
<feature type="region of interest" description="Disordered" evidence="6">
    <location>
        <begin position="138"/>
        <end position="184"/>
    </location>
</feature>
<evidence type="ECO:0000256" key="4">
    <source>
        <dbReference type="ARBA" id="ARBA00023186"/>
    </source>
</evidence>
<dbReference type="PANTHER" id="PTHR11073">
    <property type="entry name" value="CALRETICULIN AND CALNEXIN"/>
    <property type="match status" value="1"/>
</dbReference>
<evidence type="ECO:0000256" key="5">
    <source>
        <dbReference type="RuleBase" id="RU362126"/>
    </source>
</evidence>
<dbReference type="SUPFAM" id="SSF63887">
    <property type="entry name" value="P-domain of calnexin/calreticulin"/>
    <property type="match status" value="1"/>
</dbReference>
<sequence length="292" mass="33603">MAKSKHKLLRVAAFVVALIFSLFCSSFAEIIFEERFEDGWQSRWVKSDWKRSEGKAGSFKHTAGSGMVTLMIKDIECGGGYIKLLSGYVNQKKFGGDTPYSVLIDGRERDSGSMYTDWDILPPRKIKAVNAKKPADWDDREYIDDPNDVKPEGYDSIPREIPDPKAKEPYDWDDEEDGIWRPPKIPNPAYKGPWKPKRIKNPNYKGKWKIPWIDNPEFEDDPDLYVLKPIKYVGIEVWQVKAGSVFDNILICDDPVYAKKVVEEVFANREAEKEAFEEAEKVRKAKEEEVLA</sequence>
<dbReference type="Pfam" id="PF00262">
    <property type="entry name" value="Calreticulin"/>
    <property type="match status" value="2"/>
</dbReference>
<comment type="similarity">
    <text evidence="2 5">Belongs to the calreticulin family.</text>
</comment>
<dbReference type="InterPro" id="IPR001580">
    <property type="entry name" value="Calret/calnex"/>
</dbReference>
<protein>
    <recommendedName>
        <fullName evidence="9">Calreticulin</fullName>
    </recommendedName>
</protein>
<organism evidence="7 8">
    <name type="scientific">Rehmannia glutinosa</name>
    <name type="common">Chinese foxglove</name>
    <dbReference type="NCBI Taxonomy" id="99300"/>
    <lineage>
        <taxon>Eukaryota</taxon>
        <taxon>Viridiplantae</taxon>
        <taxon>Streptophyta</taxon>
        <taxon>Embryophyta</taxon>
        <taxon>Tracheophyta</taxon>
        <taxon>Spermatophyta</taxon>
        <taxon>Magnoliopsida</taxon>
        <taxon>eudicotyledons</taxon>
        <taxon>Gunneridae</taxon>
        <taxon>Pentapetalae</taxon>
        <taxon>asterids</taxon>
        <taxon>lamiids</taxon>
        <taxon>Lamiales</taxon>
        <taxon>Orobanchaceae</taxon>
        <taxon>Rehmannieae</taxon>
        <taxon>Rehmannia</taxon>
    </lineage>
</organism>
<proteinExistence type="inferred from homology"/>
<gene>
    <name evidence="7" type="ORF">DH2020_030017</name>
</gene>
<feature type="signal peptide" evidence="5">
    <location>
        <begin position="1"/>
        <end position="28"/>
    </location>
</feature>
<dbReference type="EMBL" id="JABTTQ020001048">
    <property type="protein sequence ID" value="KAK6136228.1"/>
    <property type="molecule type" value="Genomic_DNA"/>
</dbReference>
<feature type="chain" id="PRO_5044980616" description="Calreticulin" evidence="5">
    <location>
        <begin position="29"/>
        <end position="292"/>
    </location>
</feature>
<evidence type="ECO:0000256" key="2">
    <source>
        <dbReference type="ARBA" id="ARBA00010983"/>
    </source>
</evidence>
<accession>A0ABR0VM19</accession>
<keyword evidence="5" id="KW-0732">Signal</keyword>
<evidence type="ECO:0000313" key="8">
    <source>
        <dbReference type="Proteomes" id="UP001318860"/>
    </source>
</evidence>
<dbReference type="InterPro" id="IPR013320">
    <property type="entry name" value="ConA-like_dom_sf"/>
</dbReference>
<comment type="subcellular location">
    <subcellularLocation>
        <location evidence="1">Endoplasmic reticulum</location>
    </subcellularLocation>
</comment>
<dbReference type="Gene3D" id="2.10.250.10">
    <property type="entry name" value="Calreticulin/calnexin, P domain"/>
    <property type="match status" value="1"/>
</dbReference>